<comment type="catalytic activity">
    <reaction evidence="20">
        <text>hexadecanoyl-CoA + H2O = hexadecanoate + CoA + H(+)</text>
        <dbReference type="Rhea" id="RHEA:16645"/>
        <dbReference type="ChEBI" id="CHEBI:7896"/>
        <dbReference type="ChEBI" id="CHEBI:15377"/>
        <dbReference type="ChEBI" id="CHEBI:15378"/>
        <dbReference type="ChEBI" id="CHEBI:57287"/>
        <dbReference type="ChEBI" id="CHEBI:57379"/>
        <dbReference type="EC" id="3.1.2.2"/>
    </reaction>
    <physiologicalReaction direction="left-to-right" evidence="20">
        <dbReference type="Rhea" id="RHEA:16646"/>
    </physiologicalReaction>
</comment>
<comment type="subcellular location">
    <subcellularLocation>
        <location evidence="3">Cell projection</location>
        <location evidence="3">Ruffle membrane</location>
    </subcellularLocation>
    <subcellularLocation>
        <location evidence="2">Cytoplasm</location>
    </subcellularLocation>
    <subcellularLocation>
        <location evidence="1">Membrane</location>
        <topology evidence="1">Peripheral membrane protein</topology>
    </subcellularLocation>
</comment>
<keyword evidence="12" id="KW-0966">Cell projection</keyword>
<dbReference type="InterPro" id="IPR052365">
    <property type="entry name" value="THEM4/THEM5_acyl-CoA_thioest"/>
</dbReference>
<proteinExistence type="inferred from homology"/>
<evidence type="ECO:0000256" key="20">
    <source>
        <dbReference type="ARBA" id="ARBA00047734"/>
    </source>
</evidence>
<evidence type="ECO:0000256" key="21">
    <source>
        <dbReference type="ARBA" id="ARBA00047969"/>
    </source>
</evidence>
<evidence type="ECO:0000256" key="13">
    <source>
        <dbReference type="ARBA" id="ARBA00035852"/>
    </source>
</evidence>
<keyword evidence="7" id="KW-0378">Hydrolase</keyword>
<sequence>MEQRVNRVTDHACFGCGEQNPIGLRLAFYRREEAVEALFTPRPEHEGYAGLVHGGILATLLDEAMSWAVIAKTHHLMVTARMEITYRQPVEVGQPLRVVGWVEQQRARSARARAAIHDATAGDLLVEAHGLFLRAPEERERAWWARYVPGDSGQR</sequence>
<dbReference type="GO" id="GO:0006631">
    <property type="term" value="P:fatty acid metabolic process"/>
    <property type="evidence" value="ECO:0007669"/>
    <property type="project" value="UniProtKB-KW"/>
</dbReference>
<evidence type="ECO:0000256" key="3">
    <source>
        <dbReference type="ARBA" id="ARBA00004632"/>
    </source>
</evidence>
<comment type="catalytic activity">
    <reaction evidence="22">
        <text>dodecanoyl-CoA + H2O = dodecanoate + CoA + H(+)</text>
        <dbReference type="Rhea" id="RHEA:30135"/>
        <dbReference type="ChEBI" id="CHEBI:15377"/>
        <dbReference type="ChEBI" id="CHEBI:15378"/>
        <dbReference type="ChEBI" id="CHEBI:18262"/>
        <dbReference type="ChEBI" id="CHEBI:57287"/>
        <dbReference type="ChEBI" id="CHEBI:57375"/>
    </reaction>
    <physiologicalReaction direction="left-to-right" evidence="22">
        <dbReference type="Rhea" id="RHEA:30136"/>
    </physiologicalReaction>
</comment>
<comment type="catalytic activity">
    <reaction evidence="13">
        <text>(5Z,8Z,11Z,14Z)-eicosatetraenoyl-CoA + H2O = (5Z,8Z,11Z,14Z)-eicosatetraenoate + CoA + H(+)</text>
        <dbReference type="Rhea" id="RHEA:40151"/>
        <dbReference type="ChEBI" id="CHEBI:15377"/>
        <dbReference type="ChEBI" id="CHEBI:15378"/>
        <dbReference type="ChEBI" id="CHEBI:32395"/>
        <dbReference type="ChEBI" id="CHEBI:57287"/>
        <dbReference type="ChEBI" id="CHEBI:57368"/>
    </reaction>
    <physiologicalReaction direction="left-to-right" evidence="13">
        <dbReference type="Rhea" id="RHEA:40152"/>
    </physiologicalReaction>
</comment>
<keyword evidence="11" id="KW-0472">Membrane</keyword>
<dbReference type="EC" id="3.1.2.2" evidence="16"/>
<dbReference type="Proteomes" id="UP000000447">
    <property type="component" value="Chromosome"/>
</dbReference>
<protein>
    <recommendedName>
        <fullName evidence="17">Acyl-coenzyme A thioesterase THEM4</fullName>
        <ecNumber evidence="16">3.1.2.2</ecNumber>
    </recommendedName>
    <alternativeName>
        <fullName evidence="18">Thioesterase superfamily member 4</fullName>
    </alternativeName>
</protein>
<keyword evidence="8" id="KW-0276">Fatty acid metabolism</keyword>
<evidence type="ECO:0000313" key="26">
    <source>
        <dbReference type="Proteomes" id="UP000000447"/>
    </source>
</evidence>
<dbReference type="CDD" id="cd03443">
    <property type="entry name" value="PaaI_thioesterase"/>
    <property type="match status" value="1"/>
</dbReference>
<evidence type="ECO:0000256" key="14">
    <source>
        <dbReference type="ARBA" id="ARBA00037002"/>
    </source>
</evidence>
<evidence type="ECO:0000256" key="11">
    <source>
        <dbReference type="ARBA" id="ARBA00023136"/>
    </source>
</evidence>
<evidence type="ECO:0000256" key="1">
    <source>
        <dbReference type="ARBA" id="ARBA00004170"/>
    </source>
</evidence>
<evidence type="ECO:0000256" key="5">
    <source>
        <dbReference type="ARBA" id="ARBA00022490"/>
    </source>
</evidence>
<evidence type="ECO:0000256" key="8">
    <source>
        <dbReference type="ARBA" id="ARBA00022832"/>
    </source>
</evidence>
<evidence type="ECO:0000256" key="10">
    <source>
        <dbReference type="ARBA" id="ARBA00023098"/>
    </source>
</evidence>
<dbReference type="EMBL" id="CP001275">
    <property type="protein sequence ID" value="ACM05866.1"/>
    <property type="molecule type" value="Genomic_DNA"/>
</dbReference>
<dbReference type="Gene3D" id="3.10.129.10">
    <property type="entry name" value="Hotdog Thioesterase"/>
    <property type="match status" value="1"/>
</dbReference>
<dbReference type="HOGENOM" id="CLU_089876_6_2_0"/>
<evidence type="ECO:0000256" key="17">
    <source>
        <dbReference type="ARBA" id="ARBA00040123"/>
    </source>
</evidence>
<evidence type="ECO:0000256" key="2">
    <source>
        <dbReference type="ARBA" id="ARBA00004496"/>
    </source>
</evidence>
<dbReference type="STRING" id="309801.trd_1308"/>
<evidence type="ECO:0000313" key="25">
    <source>
        <dbReference type="EMBL" id="ACM05866.1"/>
    </source>
</evidence>
<keyword evidence="4" id="KW-1003">Cell membrane</keyword>
<dbReference type="PANTHER" id="PTHR12418:SF19">
    <property type="entry name" value="ACYL-COENZYME A THIOESTERASE THEM4"/>
    <property type="match status" value="1"/>
</dbReference>
<evidence type="ECO:0000256" key="6">
    <source>
        <dbReference type="ARBA" id="ARBA00022703"/>
    </source>
</evidence>
<comment type="catalytic activity">
    <reaction evidence="14">
        <text>(9Z)-octadecenoyl-CoA + H2O = (9Z)-octadecenoate + CoA + H(+)</text>
        <dbReference type="Rhea" id="RHEA:40139"/>
        <dbReference type="ChEBI" id="CHEBI:15377"/>
        <dbReference type="ChEBI" id="CHEBI:15378"/>
        <dbReference type="ChEBI" id="CHEBI:30823"/>
        <dbReference type="ChEBI" id="CHEBI:57287"/>
        <dbReference type="ChEBI" id="CHEBI:57387"/>
    </reaction>
    <physiologicalReaction direction="left-to-right" evidence="14">
        <dbReference type="Rhea" id="RHEA:40140"/>
    </physiologicalReaction>
</comment>
<feature type="domain" description="Thioesterase" evidence="24">
    <location>
        <begin position="50"/>
        <end position="120"/>
    </location>
</feature>
<dbReference type="SUPFAM" id="SSF54637">
    <property type="entry name" value="Thioesterase/thiol ester dehydrase-isomerase"/>
    <property type="match status" value="1"/>
</dbReference>
<gene>
    <name evidence="25" type="ordered locus">trd_1308</name>
</gene>
<accession>B9L1P6</accession>
<name>B9L1P6_THERP</name>
<keyword evidence="9" id="KW-0809">Transit peptide</keyword>
<evidence type="ECO:0000256" key="7">
    <source>
        <dbReference type="ARBA" id="ARBA00022801"/>
    </source>
</evidence>
<evidence type="ECO:0000256" key="23">
    <source>
        <dbReference type="ARBA" id="ARBA00048180"/>
    </source>
</evidence>
<keyword evidence="6" id="KW-0053">Apoptosis</keyword>
<comment type="catalytic activity">
    <reaction evidence="23">
        <text>tetradecanoyl-CoA + H2O = tetradecanoate + CoA + H(+)</text>
        <dbReference type="Rhea" id="RHEA:40119"/>
        <dbReference type="ChEBI" id="CHEBI:15377"/>
        <dbReference type="ChEBI" id="CHEBI:15378"/>
        <dbReference type="ChEBI" id="CHEBI:30807"/>
        <dbReference type="ChEBI" id="CHEBI:57287"/>
        <dbReference type="ChEBI" id="CHEBI:57385"/>
    </reaction>
    <physiologicalReaction direction="left-to-right" evidence="23">
        <dbReference type="Rhea" id="RHEA:40120"/>
    </physiologicalReaction>
</comment>
<keyword evidence="5" id="KW-0963">Cytoplasm</keyword>
<dbReference type="InterPro" id="IPR029069">
    <property type="entry name" value="HotDog_dom_sf"/>
</dbReference>
<evidence type="ECO:0000256" key="9">
    <source>
        <dbReference type="ARBA" id="ARBA00022946"/>
    </source>
</evidence>
<comment type="catalytic activity">
    <reaction evidence="21">
        <text>decanoyl-CoA + H2O = decanoate + CoA + H(+)</text>
        <dbReference type="Rhea" id="RHEA:40059"/>
        <dbReference type="ChEBI" id="CHEBI:15377"/>
        <dbReference type="ChEBI" id="CHEBI:15378"/>
        <dbReference type="ChEBI" id="CHEBI:27689"/>
        <dbReference type="ChEBI" id="CHEBI:57287"/>
        <dbReference type="ChEBI" id="CHEBI:61430"/>
    </reaction>
    <physiologicalReaction direction="left-to-right" evidence="21">
        <dbReference type="Rhea" id="RHEA:40060"/>
    </physiologicalReaction>
</comment>
<dbReference type="AlphaFoldDB" id="B9L1P6"/>
<keyword evidence="26" id="KW-1185">Reference proteome</keyword>
<dbReference type="InterPro" id="IPR006683">
    <property type="entry name" value="Thioestr_dom"/>
</dbReference>
<comment type="similarity">
    <text evidence="15">Belongs to the THEM4/THEM5 thioesterase family.</text>
</comment>
<evidence type="ECO:0000256" key="22">
    <source>
        <dbReference type="ARBA" id="ARBA00048074"/>
    </source>
</evidence>
<comment type="catalytic activity">
    <reaction evidence="19">
        <text>octanoyl-CoA + H2O = octanoate + CoA + H(+)</text>
        <dbReference type="Rhea" id="RHEA:30143"/>
        <dbReference type="ChEBI" id="CHEBI:15377"/>
        <dbReference type="ChEBI" id="CHEBI:15378"/>
        <dbReference type="ChEBI" id="CHEBI:25646"/>
        <dbReference type="ChEBI" id="CHEBI:57287"/>
        <dbReference type="ChEBI" id="CHEBI:57386"/>
    </reaction>
    <physiologicalReaction direction="left-to-right" evidence="19">
        <dbReference type="Rhea" id="RHEA:30144"/>
    </physiologicalReaction>
</comment>
<organism evidence="25 26">
    <name type="scientific">Thermomicrobium roseum (strain ATCC 27502 / DSM 5159 / P-2)</name>
    <dbReference type="NCBI Taxonomy" id="309801"/>
    <lineage>
        <taxon>Bacteria</taxon>
        <taxon>Pseudomonadati</taxon>
        <taxon>Thermomicrobiota</taxon>
        <taxon>Thermomicrobia</taxon>
        <taxon>Thermomicrobiales</taxon>
        <taxon>Thermomicrobiaceae</taxon>
        <taxon>Thermomicrobium</taxon>
    </lineage>
</organism>
<evidence type="ECO:0000256" key="19">
    <source>
        <dbReference type="ARBA" id="ARBA00047588"/>
    </source>
</evidence>
<evidence type="ECO:0000256" key="12">
    <source>
        <dbReference type="ARBA" id="ARBA00023273"/>
    </source>
</evidence>
<dbReference type="PANTHER" id="PTHR12418">
    <property type="entry name" value="ACYL-COENZYME A THIOESTERASE THEM4"/>
    <property type="match status" value="1"/>
</dbReference>
<evidence type="ECO:0000256" key="18">
    <source>
        <dbReference type="ARBA" id="ARBA00043210"/>
    </source>
</evidence>
<dbReference type="GO" id="GO:0016020">
    <property type="term" value="C:membrane"/>
    <property type="evidence" value="ECO:0007669"/>
    <property type="project" value="UniProtKB-SubCell"/>
</dbReference>
<dbReference type="Pfam" id="PF03061">
    <property type="entry name" value="4HBT"/>
    <property type="match status" value="1"/>
</dbReference>
<evidence type="ECO:0000256" key="15">
    <source>
        <dbReference type="ARBA" id="ARBA00038456"/>
    </source>
</evidence>
<reference evidence="25 26" key="1">
    <citation type="journal article" date="2009" name="PLoS ONE">
        <title>Complete genome sequence of the aerobic CO-oxidizing thermophile Thermomicrobium roseum.</title>
        <authorList>
            <person name="Wu D."/>
            <person name="Raymond J."/>
            <person name="Wu M."/>
            <person name="Chatterji S."/>
            <person name="Ren Q."/>
            <person name="Graham J.E."/>
            <person name="Bryant D.A."/>
            <person name="Robb F."/>
            <person name="Colman A."/>
            <person name="Tallon L.J."/>
            <person name="Badger J.H."/>
            <person name="Madupu R."/>
            <person name="Ward N.L."/>
            <person name="Eisen J.A."/>
        </authorList>
    </citation>
    <scope>NUCLEOTIDE SEQUENCE [LARGE SCALE GENOMIC DNA]</scope>
    <source>
        <strain evidence="26">ATCC 27502 / DSM 5159 / P-2</strain>
    </source>
</reference>
<evidence type="ECO:0000256" key="16">
    <source>
        <dbReference type="ARBA" id="ARBA00038848"/>
    </source>
</evidence>
<dbReference type="RefSeq" id="WP_015922257.1">
    <property type="nucleotide sequence ID" value="NC_011959.1"/>
</dbReference>
<dbReference type="KEGG" id="tro:trd_1308"/>
<keyword evidence="10" id="KW-0443">Lipid metabolism</keyword>
<dbReference type="GO" id="GO:0005737">
    <property type="term" value="C:cytoplasm"/>
    <property type="evidence" value="ECO:0007669"/>
    <property type="project" value="UniProtKB-SubCell"/>
</dbReference>
<dbReference type="GO" id="GO:0016790">
    <property type="term" value="F:thiolester hydrolase activity"/>
    <property type="evidence" value="ECO:0007669"/>
    <property type="project" value="UniProtKB-ARBA"/>
</dbReference>
<evidence type="ECO:0000256" key="4">
    <source>
        <dbReference type="ARBA" id="ARBA00022475"/>
    </source>
</evidence>
<evidence type="ECO:0000259" key="24">
    <source>
        <dbReference type="Pfam" id="PF03061"/>
    </source>
</evidence>
<dbReference type="eggNOG" id="COG2050">
    <property type="taxonomic scope" value="Bacteria"/>
</dbReference>